<gene>
    <name evidence="1" type="ORF">C24_LOCUS23546</name>
</gene>
<evidence type="ECO:0000313" key="2">
    <source>
        <dbReference type="Proteomes" id="UP000434276"/>
    </source>
</evidence>
<dbReference type="EMBL" id="CACSHJ010000096">
    <property type="protein sequence ID" value="CAA0405524.1"/>
    <property type="molecule type" value="Genomic_DNA"/>
</dbReference>
<sequence length="77" mass="8784">MEQNHLVDKIYRTKQDLSPIVLHPALGIPINVQKIELWTFANSQHIVVRHLSKLVVDQSYTARQTPNISLLCIVANL</sequence>
<reference evidence="1 2" key="1">
    <citation type="submission" date="2019-12" db="EMBL/GenBank/DDBJ databases">
        <authorList>
            <person name="Jiao W.-B."/>
            <person name="Schneeberger K."/>
        </authorList>
    </citation>
    <scope>NUCLEOTIDE SEQUENCE [LARGE SCALE GENOMIC DNA]</scope>
    <source>
        <strain evidence="2">cv. C24</strain>
    </source>
</reference>
<organism evidence="1 2">
    <name type="scientific">Arabidopsis thaliana</name>
    <name type="common">Mouse-ear cress</name>
    <dbReference type="NCBI Taxonomy" id="3702"/>
    <lineage>
        <taxon>Eukaryota</taxon>
        <taxon>Viridiplantae</taxon>
        <taxon>Streptophyta</taxon>
        <taxon>Embryophyta</taxon>
        <taxon>Tracheophyta</taxon>
        <taxon>Spermatophyta</taxon>
        <taxon>Magnoliopsida</taxon>
        <taxon>eudicotyledons</taxon>
        <taxon>Gunneridae</taxon>
        <taxon>Pentapetalae</taxon>
        <taxon>rosids</taxon>
        <taxon>malvids</taxon>
        <taxon>Brassicales</taxon>
        <taxon>Brassicaceae</taxon>
        <taxon>Camelineae</taxon>
        <taxon>Arabidopsis</taxon>
    </lineage>
</organism>
<accession>A0A5S9Y8K5</accession>
<proteinExistence type="predicted"/>
<protein>
    <submittedName>
        <fullName evidence="1">Uncharacterized protein</fullName>
    </submittedName>
</protein>
<dbReference type="AlphaFoldDB" id="A0A5S9Y8K5"/>
<name>A0A5S9Y8K5_ARATH</name>
<evidence type="ECO:0000313" key="1">
    <source>
        <dbReference type="EMBL" id="CAA0405524.1"/>
    </source>
</evidence>
<dbReference type="Proteomes" id="UP000434276">
    <property type="component" value="Unassembled WGS sequence"/>
</dbReference>